<dbReference type="Gene3D" id="3.90.1150.10">
    <property type="entry name" value="Aspartate Aminotransferase, domain 1"/>
    <property type="match status" value="1"/>
</dbReference>
<dbReference type="Pfam" id="PF00266">
    <property type="entry name" value="Aminotran_5"/>
    <property type="match status" value="1"/>
</dbReference>
<keyword evidence="3" id="KW-1185">Reference proteome</keyword>
<feature type="non-terminal residue" evidence="2">
    <location>
        <position position="462"/>
    </location>
</feature>
<dbReference type="AlphaFoldDB" id="A0A0C9W4K4"/>
<evidence type="ECO:0000313" key="3">
    <source>
        <dbReference type="Proteomes" id="UP000054279"/>
    </source>
</evidence>
<dbReference type="Gene3D" id="3.40.640.10">
    <property type="entry name" value="Type I PLP-dependent aspartate aminotransferase-like (Major domain)"/>
    <property type="match status" value="1"/>
</dbReference>
<sequence>MASTLDIQYARSQFPSLESGYIFADNAGGSQALLSVADAVRDYLLNSNVQLGATYPASQRATKRVEHGDEAAAIVFNAESRDEIAFGSSTTQLLANLAKAISMRLDDDAEIVLTGEHEANAGPWKYIASARSPALKLNAWVPTSANPKNPYAVSYNGAIPDLLKLITANTRVLAISGCSNLVGEILDFEKVVKTVRKKKAQVGGESLWIVVDLVAYAPHRSIDVKKWDVDFAVFSWYKVYGPHTAAMYTRSSELKKIGSVAHHFHSPKYDGLPFKLQPGGAGYELTYATSAVLPYLYRLSQTTGNLINSEELLATKSKAELRKALEHTSSLFEAHEGQLAKLLLEFLTSPKMYERGVRVVGPETLELRAPTISFIVIDTPRDKGIRSQDIITKVDAKGTMGFRWGHFYAYGLVSGLPNFQKVPKEGERSIDDGIVRISLVHYNTVAEVEKIIAALEEILSAN</sequence>
<gene>
    <name evidence="2" type="ORF">M422DRAFT_206427</name>
</gene>
<dbReference type="Proteomes" id="UP000054279">
    <property type="component" value="Unassembled WGS sequence"/>
</dbReference>
<dbReference type="InterPro" id="IPR000192">
    <property type="entry name" value="Aminotrans_V_dom"/>
</dbReference>
<dbReference type="InterPro" id="IPR015424">
    <property type="entry name" value="PyrdxlP-dep_Trfase"/>
</dbReference>
<dbReference type="EMBL" id="KN837108">
    <property type="protein sequence ID" value="KIJ46321.1"/>
    <property type="molecule type" value="Genomic_DNA"/>
</dbReference>
<protein>
    <recommendedName>
        <fullName evidence="1">Aminotransferase class V domain-containing protein</fullName>
    </recommendedName>
</protein>
<dbReference type="SUPFAM" id="SSF53383">
    <property type="entry name" value="PLP-dependent transferases"/>
    <property type="match status" value="1"/>
</dbReference>
<dbReference type="HOGENOM" id="CLU_003433_2_2_1"/>
<reference evidence="2 3" key="1">
    <citation type="submission" date="2014-06" db="EMBL/GenBank/DDBJ databases">
        <title>Evolutionary Origins and Diversification of the Mycorrhizal Mutualists.</title>
        <authorList>
            <consortium name="DOE Joint Genome Institute"/>
            <consortium name="Mycorrhizal Genomics Consortium"/>
            <person name="Kohler A."/>
            <person name="Kuo A."/>
            <person name="Nagy L.G."/>
            <person name="Floudas D."/>
            <person name="Copeland A."/>
            <person name="Barry K.W."/>
            <person name="Cichocki N."/>
            <person name="Veneault-Fourrey C."/>
            <person name="LaButti K."/>
            <person name="Lindquist E.A."/>
            <person name="Lipzen A."/>
            <person name="Lundell T."/>
            <person name="Morin E."/>
            <person name="Murat C."/>
            <person name="Riley R."/>
            <person name="Ohm R."/>
            <person name="Sun H."/>
            <person name="Tunlid A."/>
            <person name="Henrissat B."/>
            <person name="Grigoriev I.V."/>
            <person name="Hibbett D.S."/>
            <person name="Martin F."/>
        </authorList>
    </citation>
    <scope>NUCLEOTIDE SEQUENCE [LARGE SCALE GENOMIC DNA]</scope>
    <source>
        <strain evidence="2 3">SS14</strain>
    </source>
</reference>
<organism evidence="2 3">
    <name type="scientific">Sphaerobolus stellatus (strain SS14)</name>
    <dbReference type="NCBI Taxonomy" id="990650"/>
    <lineage>
        <taxon>Eukaryota</taxon>
        <taxon>Fungi</taxon>
        <taxon>Dikarya</taxon>
        <taxon>Basidiomycota</taxon>
        <taxon>Agaricomycotina</taxon>
        <taxon>Agaricomycetes</taxon>
        <taxon>Phallomycetidae</taxon>
        <taxon>Geastrales</taxon>
        <taxon>Sphaerobolaceae</taxon>
        <taxon>Sphaerobolus</taxon>
    </lineage>
</organism>
<dbReference type="InterPro" id="IPR015422">
    <property type="entry name" value="PyrdxlP-dep_Trfase_small"/>
</dbReference>
<accession>A0A0C9W4K4</accession>
<dbReference type="OrthoDB" id="420046at2759"/>
<dbReference type="PANTHER" id="PTHR43586">
    <property type="entry name" value="CYSTEINE DESULFURASE"/>
    <property type="match status" value="1"/>
</dbReference>
<dbReference type="PANTHER" id="PTHR43586:SF21">
    <property type="entry name" value="PYRIDOXAL PHOSPHATE (PLP)-DEPENDENT ASPARTATE AMINOTRANSFERASE SUPERFAMILY"/>
    <property type="match status" value="1"/>
</dbReference>
<proteinExistence type="predicted"/>
<name>A0A0C9W4K4_SPHS4</name>
<evidence type="ECO:0000313" key="2">
    <source>
        <dbReference type="EMBL" id="KIJ46321.1"/>
    </source>
</evidence>
<dbReference type="InterPro" id="IPR015421">
    <property type="entry name" value="PyrdxlP-dep_Trfase_major"/>
</dbReference>
<evidence type="ECO:0000259" key="1">
    <source>
        <dbReference type="Pfam" id="PF00266"/>
    </source>
</evidence>
<feature type="domain" description="Aminotransferase class V" evidence="1">
    <location>
        <begin position="22"/>
        <end position="450"/>
    </location>
</feature>